<dbReference type="OrthoDB" id="19174at2759"/>
<accession>A0A5M8PCE2</accession>
<reference evidence="1 2" key="1">
    <citation type="submission" date="2019-09" db="EMBL/GenBank/DDBJ databases">
        <title>The hologenome of the rock-dwelling lichen Lasallia pustulata.</title>
        <authorList>
            <person name="Greshake Tzovaras B."/>
            <person name="Segers F."/>
            <person name="Bicker A."/>
            <person name="Dal Grande F."/>
            <person name="Otte J."/>
            <person name="Hankeln T."/>
            <person name="Schmitt I."/>
            <person name="Ebersberger I."/>
        </authorList>
    </citation>
    <scope>NUCLEOTIDE SEQUENCE [LARGE SCALE GENOMIC DNA]</scope>
    <source>
        <strain evidence="1">A1-1</strain>
    </source>
</reference>
<dbReference type="Proteomes" id="UP000324767">
    <property type="component" value="Unassembled WGS sequence"/>
</dbReference>
<organism evidence="1 2">
    <name type="scientific">Lasallia pustulata</name>
    <dbReference type="NCBI Taxonomy" id="136370"/>
    <lineage>
        <taxon>Eukaryota</taxon>
        <taxon>Fungi</taxon>
        <taxon>Dikarya</taxon>
        <taxon>Ascomycota</taxon>
        <taxon>Pezizomycotina</taxon>
        <taxon>Lecanoromycetes</taxon>
        <taxon>OSLEUM clade</taxon>
        <taxon>Umbilicariomycetidae</taxon>
        <taxon>Umbilicariales</taxon>
        <taxon>Umbilicariaceae</taxon>
        <taxon>Lasallia</taxon>
    </lineage>
</organism>
<dbReference type="Gene3D" id="1.25.40.20">
    <property type="entry name" value="Ankyrin repeat-containing domain"/>
    <property type="match status" value="1"/>
</dbReference>
<dbReference type="InterPro" id="IPR036770">
    <property type="entry name" value="Ankyrin_rpt-contain_sf"/>
</dbReference>
<dbReference type="Pfam" id="PF13857">
    <property type="entry name" value="Ank_5"/>
    <property type="match status" value="1"/>
</dbReference>
<comment type="caution">
    <text evidence="1">The sequence shown here is derived from an EMBL/GenBank/DDBJ whole genome shotgun (WGS) entry which is preliminary data.</text>
</comment>
<dbReference type="AlphaFoldDB" id="A0A5M8PCE2"/>
<name>A0A5M8PCE2_9LECA</name>
<dbReference type="InterPro" id="IPR002110">
    <property type="entry name" value="Ankyrin_rpt"/>
</dbReference>
<proteinExistence type="predicted"/>
<evidence type="ECO:0000313" key="2">
    <source>
        <dbReference type="Proteomes" id="UP000324767"/>
    </source>
</evidence>
<protein>
    <submittedName>
        <fullName evidence="1">Uncharacterized protein</fullName>
    </submittedName>
</protein>
<evidence type="ECO:0000313" key="1">
    <source>
        <dbReference type="EMBL" id="KAA6406967.1"/>
    </source>
</evidence>
<sequence>MARPSPQPNPLLLAADNSPHLLPLLRTTPCLASTQDPHGYSLLHAAASYNHLSLLRTLVHEFHVSPNITDEDAETPLFVVETVEAAQCLVEELGADVGAQNAEGETAEEKIAGEGEEGGVHNGVPAAPSLPPNVTVNVGTMDEGPQGAGEGQVDPEFRRRIEDLAARDDFQGEEGQRQLRELISDAVRSVGSEGQERDVKRRIE</sequence>
<dbReference type="EMBL" id="VXIT01000021">
    <property type="protein sequence ID" value="KAA6406967.1"/>
    <property type="molecule type" value="Genomic_DNA"/>
</dbReference>
<gene>
    <name evidence="1" type="ORF">FRX48_09265</name>
</gene>
<dbReference type="SUPFAM" id="SSF48403">
    <property type="entry name" value="Ankyrin repeat"/>
    <property type="match status" value="1"/>
</dbReference>